<sequence>MEAVWEYQLSAKKWVRYDSSISKLLTEEAGKNSKTFETVIDGCSVVFDFEELKQKTVNTKFLKPFRCAILNHDNDYVLWEFKKGPRFVSFPPSTAIELEQLHEQVNVTSVTFKGAKATVSFESKKIMYGDEEENETKIRRVISEAEPSSSGQPVLPNDTQSTTRATKRKDEIVRPRDEEVENKKLKLDEALKTAKKSNDLFADVDEYCPGKDSKQVYIEKQDVYSVMLNQTNIAQNNNKYFLCQLLESKVSSNAYYVFFRWGRVGLKGQNNLVSCGDDLEKAKKVFCNKFFDKTNNEFSTRKKFIKVKGKYDLIEMDYSKSKVDSPEPKSEDAEAPVDSKLHQQVQDLLKLIFDVKKMEEIAKGFDYDTRRAPLGKLTKGQIYAGYEALKKIEDCIIVEKYGSEFKDAVDEYYTRIPHYFGMRPPTPITTLDELKQELELLEFLSDIEAAVASLNVEVKSKETLHPLDKKYAQLKCDLEPIPRDHDRFNLVETYLMKTHTHAHNGFTMKLKNVYEVRKHGEDEKFKAEIGNRRLLWHGSRITNWHGILSSGLRIAPKEAPMTGYMFGKGVYFADASSKSANYCFARNGETGILVLSEVALGAMNQLIRADYNANKLPAGKSSTMGVGRYAPNHQQYITIDDDVVVPCGDIIEQDDTNERKDLMFNEYIVYDTNQIKLRYLVEVEFN</sequence>
<organism evidence="1 2">
    <name type="scientific">Panagrolaimus sp. ES5</name>
    <dbReference type="NCBI Taxonomy" id="591445"/>
    <lineage>
        <taxon>Eukaryota</taxon>
        <taxon>Metazoa</taxon>
        <taxon>Ecdysozoa</taxon>
        <taxon>Nematoda</taxon>
        <taxon>Chromadorea</taxon>
        <taxon>Rhabditida</taxon>
        <taxon>Tylenchina</taxon>
        <taxon>Panagrolaimomorpha</taxon>
        <taxon>Panagrolaimoidea</taxon>
        <taxon>Panagrolaimidae</taxon>
        <taxon>Panagrolaimus</taxon>
    </lineage>
</organism>
<dbReference type="WBParaSite" id="ES5_v2.g14182.t1">
    <property type="protein sequence ID" value="ES5_v2.g14182.t1"/>
    <property type="gene ID" value="ES5_v2.g14182"/>
</dbReference>
<proteinExistence type="predicted"/>
<protein>
    <submittedName>
        <fullName evidence="2">Poly [ADP-ribose] polymerase</fullName>
    </submittedName>
</protein>
<reference evidence="2" key="1">
    <citation type="submission" date="2022-11" db="UniProtKB">
        <authorList>
            <consortium name="WormBaseParasite"/>
        </authorList>
    </citation>
    <scope>IDENTIFICATION</scope>
</reference>
<accession>A0AC34FAX1</accession>
<evidence type="ECO:0000313" key="1">
    <source>
        <dbReference type="Proteomes" id="UP000887579"/>
    </source>
</evidence>
<name>A0AC34FAX1_9BILA</name>
<dbReference type="Proteomes" id="UP000887579">
    <property type="component" value="Unplaced"/>
</dbReference>
<evidence type="ECO:0000313" key="2">
    <source>
        <dbReference type="WBParaSite" id="ES5_v2.g14182.t1"/>
    </source>
</evidence>